<evidence type="ECO:0000313" key="3">
    <source>
        <dbReference type="EMBL" id="SOH03659.1"/>
    </source>
</evidence>
<dbReference type="EMBL" id="CP049055">
    <property type="protein sequence ID" value="QII10484.1"/>
    <property type="molecule type" value="Genomic_DNA"/>
</dbReference>
<reference evidence="4" key="3">
    <citation type="submission" date="2017-10" db="EMBL/GenBank/DDBJ databases">
        <authorList>
            <person name="Frank J."/>
        </authorList>
    </citation>
    <scope>NUCLEOTIDE SEQUENCE [LARGE SCALE GENOMIC DNA]</scope>
</reference>
<dbReference type="EMBL" id="LT934425">
    <property type="protein sequence ID" value="SOH03659.1"/>
    <property type="molecule type" value="Genomic_DNA"/>
</dbReference>
<name>Q1PYK8_KUEST</name>
<reference evidence="1" key="1">
    <citation type="journal article" date="2006" name="Nature">
        <title>Deciphering the evolution and metabolism of an anammox bacterium from a community genome.</title>
        <authorList>
            <person name="Strous M."/>
            <person name="Pelletier E."/>
            <person name="Mangenot S."/>
            <person name="Rattei T."/>
            <person name="Lehner A."/>
            <person name="Taylor M.W."/>
            <person name="Horn M."/>
            <person name="Daims H."/>
            <person name="Bartol-Mavel D."/>
            <person name="Wincker P."/>
            <person name="Barbe V."/>
            <person name="Fonknechten N."/>
            <person name="Vallenet D."/>
            <person name="Segurens B."/>
            <person name="Schenowitz-Truong C."/>
            <person name="Medigue C."/>
            <person name="Collingro A."/>
            <person name="Snel B."/>
            <person name="Dutilh B.E."/>
            <person name="OpDenCamp H.J.M."/>
            <person name="vanDerDrift C."/>
            <person name="Cirpus I."/>
            <person name="vanDePas-Schoonen K.T."/>
            <person name="Harhangi H.R."/>
            <person name="vanNiftrik L."/>
            <person name="Schmid M."/>
            <person name="Keltjens J."/>
            <person name="vanDeVossenberg J."/>
            <person name="Kartal B."/>
            <person name="Meier H."/>
            <person name="Frishman D."/>
            <person name="Huynen M.A."/>
            <person name="Mewes H."/>
            <person name="Weissenbach J."/>
            <person name="Jetten M.S.M."/>
            <person name="Wagner M."/>
            <person name="LePaslier D."/>
        </authorList>
    </citation>
    <scope>NUCLEOTIDE SEQUENCE</scope>
</reference>
<dbReference type="Proteomes" id="UP000221734">
    <property type="component" value="Chromosome Kuenenia_stuttgartiensis_MBR1"/>
</dbReference>
<proteinExistence type="predicted"/>
<dbReference type="KEGG" id="kst:KSMBR1_1156"/>
<reference evidence="1" key="2">
    <citation type="submission" date="2006-01" db="EMBL/GenBank/DDBJ databases">
        <authorList>
            <person name="Genoscope"/>
        </authorList>
    </citation>
    <scope>NUCLEOTIDE SEQUENCE</scope>
</reference>
<evidence type="ECO:0000313" key="2">
    <source>
        <dbReference type="EMBL" id="QII10484.1"/>
    </source>
</evidence>
<accession>Q1PYK8</accession>
<organism evidence="1">
    <name type="scientific">Kuenenia stuttgartiensis</name>
    <dbReference type="NCBI Taxonomy" id="174633"/>
    <lineage>
        <taxon>Bacteria</taxon>
        <taxon>Pseudomonadati</taxon>
        <taxon>Planctomycetota</taxon>
        <taxon>Candidatus Brocadiia</taxon>
        <taxon>Candidatus Brocadiales</taxon>
        <taxon>Candidatus Brocadiaceae</taxon>
        <taxon>Candidatus Kuenenia</taxon>
    </lineage>
</organism>
<gene>
    <name evidence="2" type="ORF">KsCSTR_11050</name>
    <name evidence="3" type="ORF">KSMBR1_1156</name>
    <name evidence="1" type="ORF">kustd1413</name>
</gene>
<dbReference type="EMBL" id="CT573072">
    <property type="protein sequence ID" value="CAJ72158.1"/>
    <property type="molecule type" value="Genomic_DNA"/>
</dbReference>
<reference evidence="3" key="4">
    <citation type="submission" date="2017-10" db="EMBL/GenBank/DDBJ databases">
        <authorList>
            <person name="Banno H."/>
            <person name="Chua N.-H."/>
        </authorList>
    </citation>
    <scope>NUCLEOTIDE SEQUENCE [LARGE SCALE GENOMIC DNA]</scope>
    <source>
        <strain evidence="3">Kuenenia_mbr1_ru-nijmegen</strain>
    </source>
</reference>
<dbReference type="AlphaFoldDB" id="Q1PYK8"/>
<sequence>MYNDPIIEEIHKYREKHAAKFNYDIKKIVDYYRKRQNESSKKIVSFIKKADEIHTEN</sequence>
<protein>
    <submittedName>
        <fullName evidence="1">Uncharacterized protein</fullName>
    </submittedName>
</protein>
<dbReference type="Proteomes" id="UP000501926">
    <property type="component" value="Chromosome"/>
</dbReference>
<reference evidence="2 5" key="5">
    <citation type="submission" date="2020-02" db="EMBL/GenBank/DDBJ databases">
        <title>Newly sequenced genome of strain CSTR1 showed variability in Candidatus Kuenenia stuttgartiensis genomes.</title>
        <authorList>
            <person name="Ding C."/>
            <person name="Adrian L."/>
        </authorList>
    </citation>
    <scope>NUCLEOTIDE SEQUENCE [LARGE SCALE GENOMIC DNA]</scope>
    <source>
        <strain evidence="2 5">CSTR1</strain>
    </source>
</reference>
<evidence type="ECO:0000313" key="4">
    <source>
        <dbReference type="Proteomes" id="UP000221734"/>
    </source>
</evidence>
<evidence type="ECO:0000313" key="1">
    <source>
        <dbReference type="EMBL" id="CAJ72158.1"/>
    </source>
</evidence>
<evidence type="ECO:0000313" key="5">
    <source>
        <dbReference type="Proteomes" id="UP000501926"/>
    </source>
</evidence>
<dbReference type="RefSeq" id="WP_164994572.1">
    <property type="nucleotide sequence ID" value="NZ_CP049055.1"/>
</dbReference>
<keyword evidence="4" id="KW-1185">Reference proteome</keyword>